<dbReference type="AlphaFoldDB" id="A0A9P0PA44"/>
<dbReference type="FunFam" id="3.20.20.10:FF:000005">
    <property type="entry name" value="Ornithine decarboxylase"/>
    <property type="match status" value="1"/>
</dbReference>
<evidence type="ECO:0000256" key="9">
    <source>
        <dbReference type="ARBA" id="ARBA00046672"/>
    </source>
</evidence>
<evidence type="ECO:0000256" key="7">
    <source>
        <dbReference type="ARBA" id="ARBA00034138"/>
    </source>
</evidence>
<dbReference type="GO" id="GO:0004586">
    <property type="term" value="F:ornithine decarboxylase activity"/>
    <property type="evidence" value="ECO:0007669"/>
    <property type="project" value="UniProtKB-EC"/>
</dbReference>
<dbReference type="PROSITE" id="PS00878">
    <property type="entry name" value="ODR_DC_2_1"/>
    <property type="match status" value="1"/>
</dbReference>
<comment type="subunit">
    <text evidence="9">Homodimer. Only the dimer is catalytically active, as the active sites are constructed of residues from both monomers.</text>
</comment>
<evidence type="ECO:0000256" key="10">
    <source>
        <dbReference type="ARBA" id="ARBA00049127"/>
    </source>
</evidence>
<dbReference type="GO" id="GO:0005737">
    <property type="term" value="C:cytoplasm"/>
    <property type="evidence" value="ECO:0007669"/>
    <property type="project" value="TreeGrafter"/>
</dbReference>
<dbReference type="PANTHER" id="PTHR11482:SF6">
    <property type="entry name" value="ORNITHINE DECARBOXYLASE 1-RELATED"/>
    <property type="match status" value="1"/>
</dbReference>
<comment type="similarity">
    <text evidence="2 12">Belongs to the Orn/Lys/Arg decarboxylase class-II family.</text>
</comment>
<dbReference type="PANTHER" id="PTHR11482">
    <property type="entry name" value="ARGININE/DIAMINOPIMELATE/ORNITHINE DECARBOXYLASE"/>
    <property type="match status" value="1"/>
</dbReference>
<dbReference type="EC" id="4.1.1.17" evidence="7"/>
<evidence type="ECO:0000259" key="13">
    <source>
        <dbReference type="Pfam" id="PF00278"/>
    </source>
</evidence>
<dbReference type="InterPro" id="IPR000183">
    <property type="entry name" value="Orn/DAP/Arg_de-COase"/>
</dbReference>
<evidence type="ECO:0000256" key="3">
    <source>
        <dbReference type="ARBA" id="ARBA00022898"/>
    </source>
</evidence>
<feature type="domain" description="Orn/DAP/Arg decarboxylase 2 N-terminal" evidence="14">
    <location>
        <begin position="42"/>
        <end position="275"/>
    </location>
</feature>
<proteinExistence type="inferred from homology"/>
<name>A0A9P0PA44_ACAOB</name>
<feature type="active site" description="Proton donor" evidence="11">
    <location>
        <position position="349"/>
    </location>
</feature>
<dbReference type="GO" id="GO:0033387">
    <property type="term" value="P:putrescine biosynthetic process from arginine, via ornithine"/>
    <property type="evidence" value="ECO:0007669"/>
    <property type="project" value="TreeGrafter"/>
</dbReference>
<dbReference type="Proteomes" id="UP001152888">
    <property type="component" value="Unassembled WGS sequence"/>
</dbReference>
<dbReference type="Gene3D" id="2.40.37.10">
    <property type="entry name" value="Lyase, Ornithine Decarboxylase, Chain A, domain 1"/>
    <property type="match status" value="1"/>
</dbReference>
<dbReference type="SUPFAM" id="SSF50621">
    <property type="entry name" value="Alanine racemase C-terminal domain-like"/>
    <property type="match status" value="1"/>
</dbReference>
<sequence length="468" mass="52027">MKLTNMEERIHILHGQSTTWSVIKDIVSSNNQEDAFYVCDVGDIIRKHKIWKAMLPRVEPFYAVKCNDNLVVLEVLNALGTGFDCASKAEINKVMGLGVSSDRIIFANPAKPASHLRHAAEMGVGLMTFDSDTELHKIKKLYPDARLVIRIRSDAVDVQCQLGNKFGCDANLEAPSLLALAAHLDLEVVGVSFHVGSGCREPAAFNRAIRAAKGVFEQAQRLGYNLSLLDIGGGYPGGKAESIQQMAEEINCALDEYFPETNIRIIAEPGRFFVGSAYTLTCNIYSIRNVVQTDSEGNIVDTHRMYYINDGVYGSFNCILYDHQVVEPKPLEQAPDAVYRPSSVWGPTCDGLDQVVDNVMLPEMKVGDWLVFEDMGAYTLPVASPFNGFPVPKVQLMFDEDVWSFLKDVLNLTEDHFEMLKVPSDLHLTKEVDSGFQLPDFPIKMEIPCRNGNSVKQHILDYVNVAAE</sequence>
<evidence type="ECO:0000256" key="12">
    <source>
        <dbReference type="RuleBase" id="RU003737"/>
    </source>
</evidence>
<feature type="domain" description="Orn/DAP/Arg decarboxylase 2 C-terminal" evidence="13">
    <location>
        <begin position="36"/>
        <end position="376"/>
    </location>
</feature>
<dbReference type="CDD" id="cd00622">
    <property type="entry name" value="PLPDE_III_ODC"/>
    <property type="match status" value="1"/>
</dbReference>
<dbReference type="SUPFAM" id="SSF51419">
    <property type="entry name" value="PLP-binding barrel"/>
    <property type="match status" value="1"/>
</dbReference>
<dbReference type="PROSITE" id="PS00879">
    <property type="entry name" value="ODR_DC_2_2"/>
    <property type="match status" value="1"/>
</dbReference>
<protein>
    <recommendedName>
        <fullName evidence="7">ornithine decarboxylase</fullName>
        <ecNumber evidence="7">4.1.1.17</ecNumber>
    </recommendedName>
</protein>
<evidence type="ECO:0000259" key="14">
    <source>
        <dbReference type="Pfam" id="PF02784"/>
    </source>
</evidence>
<comment type="pathway">
    <text evidence="6">Amine and polyamine biosynthesis; putrescine biosynthesis via L-ornithine pathway; putrescine from L-ornithine: step 1/1.</text>
</comment>
<evidence type="ECO:0000256" key="6">
    <source>
        <dbReference type="ARBA" id="ARBA00034115"/>
    </source>
</evidence>
<dbReference type="PRINTS" id="PR01179">
    <property type="entry name" value="ODADCRBXLASE"/>
</dbReference>
<comment type="cofactor">
    <cofactor evidence="1 11">
        <name>pyridoxal 5'-phosphate</name>
        <dbReference type="ChEBI" id="CHEBI:597326"/>
    </cofactor>
</comment>
<dbReference type="InterPro" id="IPR022644">
    <property type="entry name" value="De-COase2_N"/>
</dbReference>
<dbReference type="FunFam" id="2.40.37.10:FF:000005">
    <property type="entry name" value="Ornithine decarboxylase"/>
    <property type="match status" value="1"/>
</dbReference>
<gene>
    <name evidence="15" type="ORF">ACAOBT_LOCUS12215</name>
</gene>
<evidence type="ECO:0000256" key="2">
    <source>
        <dbReference type="ARBA" id="ARBA00008872"/>
    </source>
</evidence>
<dbReference type="InterPro" id="IPR022643">
    <property type="entry name" value="De-COase2_C"/>
</dbReference>
<evidence type="ECO:0000313" key="15">
    <source>
        <dbReference type="EMBL" id="CAH1976597.1"/>
    </source>
</evidence>
<evidence type="ECO:0000256" key="1">
    <source>
        <dbReference type="ARBA" id="ARBA00001933"/>
    </source>
</evidence>
<evidence type="ECO:0000256" key="11">
    <source>
        <dbReference type="PIRSR" id="PIRSR600183-50"/>
    </source>
</evidence>
<evidence type="ECO:0000256" key="8">
    <source>
        <dbReference type="ARBA" id="ARBA00037173"/>
    </source>
</evidence>
<dbReference type="PRINTS" id="PR01182">
    <property type="entry name" value="ORNDCRBXLASE"/>
</dbReference>
<feature type="modified residue" description="N6-(pyridoxal phosphate)lysine" evidence="11">
    <location>
        <position position="65"/>
    </location>
</feature>
<dbReference type="EMBL" id="CAKOFQ010006849">
    <property type="protein sequence ID" value="CAH1976597.1"/>
    <property type="molecule type" value="Genomic_DNA"/>
</dbReference>
<keyword evidence="4" id="KW-0620">Polyamine biosynthesis</keyword>
<evidence type="ECO:0000256" key="4">
    <source>
        <dbReference type="ARBA" id="ARBA00023115"/>
    </source>
</evidence>
<dbReference type="Pfam" id="PF02784">
    <property type="entry name" value="Orn_Arg_deC_N"/>
    <property type="match status" value="1"/>
</dbReference>
<dbReference type="Gene3D" id="3.20.20.10">
    <property type="entry name" value="Alanine racemase"/>
    <property type="match status" value="1"/>
</dbReference>
<comment type="function">
    <text evidence="8">Catalyzes the first and rate-limiting step of polyamine biosynthesis that converts ornithine into putrescine, which is the precursor for the polyamines, spermidine and spermine. Polyamines are essential for cell proliferation and are implicated in cellular processes, ranging from DNA replication to apoptosis.</text>
</comment>
<dbReference type="InterPro" id="IPR009006">
    <property type="entry name" value="Ala_racemase/Decarboxylase_C"/>
</dbReference>
<evidence type="ECO:0000256" key="5">
    <source>
        <dbReference type="ARBA" id="ARBA00023239"/>
    </source>
</evidence>
<dbReference type="InterPro" id="IPR029066">
    <property type="entry name" value="PLP-binding_barrel"/>
</dbReference>
<evidence type="ECO:0000313" key="16">
    <source>
        <dbReference type="Proteomes" id="UP001152888"/>
    </source>
</evidence>
<dbReference type="InterPro" id="IPR002433">
    <property type="entry name" value="Orn_de-COase"/>
</dbReference>
<dbReference type="InterPro" id="IPR022657">
    <property type="entry name" value="De-COase2_CS"/>
</dbReference>
<reference evidence="15" key="1">
    <citation type="submission" date="2022-03" db="EMBL/GenBank/DDBJ databases">
        <authorList>
            <person name="Sayadi A."/>
        </authorList>
    </citation>
    <scope>NUCLEOTIDE SEQUENCE</scope>
</reference>
<dbReference type="OrthoDB" id="5034579at2759"/>
<accession>A0A9P0PA44</accession>
<comment type="caution">
    <text evidence="15">The sequence shown here is derived from an EMBL/GenBank/DDBJ whole genome shotgun (WGS) entry which is preliminary data.</text>
</comment>
<comment type="catalytic activity">
    <reaction evidence="10">
        <text>L-ornithine + H(+) = putrescine + CO2</text>
        <dbReference type="Rhea" id="RHEA:22964"/>
        <dbReference type="ChEBI" id="CHEBI:15378"/>
        <dbReference type="ChEBI" id="CHEBI:16526"/>
        <dbReference type="ChEBI" id="CHEBI:46911"/>
        <dbReference type="ChEBI" id="CHEBI:326268"/>
        <dbReference type="EC" id="4.1.1.17"/>
    </reaction>
</comment>
<keyword evidence="16" id="KW-1185">Reference proteome</keyword>
<dbReference type="Pfam" id="PF00278">
    <property type="entry name" value="Orn_DAP_Arg_deC"/>
    <property type="match status" value="1"/>
</dbReference>
<keyword evidence="3 11" id="KW-0663">Pyridoxal phosphate</keyword>
<organism evidence="15 16">
    <name type="scientific">Acanthoscelides obtectus</name>
    <name type="common">Bean weevil</name>
    <name type="synonym">Bruchus obtectus</name>
    <dbReference type="NCBI Taxonomy" id="200917"/>
    <lineage>
        <taxon>Eukaryota</taxon>
        <taxon>Metazoa</taxon>
        <taxon>Ecdysozoa</taxon>
        <taxon>Arthropoda</taxon>
        <taxon>Hexapoda</taxon>
        <taxon>Insecta</taxon>
        <taxon>Pterygota</taxon>
        <taxon>Neoptera</taxon>
        <taxon>Endopterygota</taxon>
        <taxon>Coleoptera</taxon>
        <taxon>Polyphaga</taxon>
        <taxon>Cucujiformia</taxon>
        <taxon>Chrysomeloidea</taxon>
        <taxon>Chrysomelidae</taxon>
        <taxon>Bruchinae</taxon>
        <taxon>Bruchini</taxon>
        <taxon>Acanthoscelides</taxon>
    </lineage>
</organism>
<keyword evidence="5" id="KW-0456">Lyase</keyword>
<dbReference type="InterPro" id="IPR022653">
    <property type="entry name" value="De-COase2_pyr-phos_BS"/>
</dbReference>